<keyword evidence="2" id="KW-1185">Reference proteome</keyword>
<proteinExistence type="predicted"/>
<dbReference type="EMBL" id="JABSTQ010011506">
    <property type="protein sequence ID" value="KAG0410613.1"/>
    <property type="molecule type" value="Genomic_DNA"/>
</dbReference>
<protein>
    <submittedName>
        <fullName evidence="1">Uncharacterized protein</fullName>
    </submittedName>
</protein>
<name>A0AC60NU46_IXOPE</name>
<evidence type="ECO:0000313" key="2">
    <source>
        <dbReference type="Proteomes" id="UP000805193"/>
    </source>
</evidence>
<sequence>MEEKLGMDAVELPTPEELLVRFTGYDYAVFVIALALSGAIGLYNAIKGSPGETLPEMLTGNKELPVWPVGTSLMASFISAAFLLGNATEIYANGTMYFMTVISYFITIPVTAHLYMPIFYNLPIVTAYEYLELRFNRTLRIIAVILYTIQMALYLAVSLYAPALALSKVIGMPLWAAVAVIGIICTIYTSIGGIKAVVFTDTFQCMIMFLAFIVIVAVGFDQVGGFNNAWEITKQGMRVEFNNVKSSLNERHTLWGLAIGGCFTATASYATNQMMVLRYLTVKTVKRAQISVSSGVNALASVFYVDVVAVCKPGISVETGSKIMIGLGVFFGMLSIALVAVAQQLGNVLEATTAINSSIGGPLLGLFTMGMFIPHVNSKGALLGVLSSLAITLWISIGSMTAAIPYPSPPVSMDGCMSLYMNVTNSSTYMPYVKDLRPWPIGDEPLSVYELSYLWQTLLAFLVAFVVGIPVSFLTSVSVPAISNGKLDNDVTVKKDPDLFGPNVSVIQRLTDQLFPSPEFHGVQGLGYQRKRTTDDYYIHL</sequence>
<accession>A0AC60NU46</accession>
<gene>
    <name evidence="1" type="ORF">HPB47_012270</name>
</gene>
<organism evidence="1 2">
    <name type="scientific">Ixodes persulcatus</name>
    <name type="common">Taiga tick</name>
    <dbReference type="NCBI Taxonomy" id="34615"/>
    <lineage>
        <taxon>Eukaryota</taxon>
        <taxon>Metazoa</taxon>
        <taxon>Ecdysozoa</taxon>
        <taxon>Arthropoda</taxon>
        <taxon>Chelicerata</taxon>
        <taxon>Arachnida</taxon>
        <taxon>Acari</taxon>
        <taxon>Parasitiformes</taxon>
        <taxon>Ixodida</taxon>
        <taxon>Ixodoidea</taxon>
        <taxon>Ixodidae</taxon>
        <taxon>Ixodinae</taxon>
        <taxon>Ixodes</taxon>
    </lineage>
</organism>
<comment type="caution">
    <text evidence="1">The sequence shown here is derived from an EMBL/GenBank/DDBJ whole genome shotgun (WGS) entry which is preliminary data.</text>
</comment>
<reference evidence="1 2" key="1">
    <citation type="journal article" date="2020" name="Cell">
        <title>Large-Scale Comparative Analyses of Tick Genomes Elucidate Their Genetic Diversity and Vector Capacities.</title>
        <authorList>
            <consortium name="Tick Genome and Microbiome Consortium (TIGMIC)"/>
            <person name="Jia N."/>
            <person name="Wang J."/>
            <person name="Shi W."/>
            <person name="Du L."/>
            <person name="Sun Y."/>
            <person name="Zhan W."/>
            <person name="Jiang J.F."/>
            <person name="Wang Q."/>
            <person name="Zhang B."/>
            <person name="Ji P."/>
            <person name="Bell-Sakyi L."/>
            <person name="Cui X.M."/>
            <person name="Yuan T.T."/>
            <person name="Jiang B.G."/>
            <person name="Yang W.F."/>
            <person name="Lam T.T."/>
            <person name="Chang Q.C."/>
            <person name="Ding S.J."/>
            <person name="Wang X.J."/>
            <person name="Zhu J.G."/>
            <person name="Ruan X.D."/>
            <person name="Zhao L."/>
            <person name="Wei J.T."/>
            <person name="Ye R.Z."/>
            <person name="Que T.C."/>
            <person name="Du C.H."/>
            <person name="Zhou Y.H."/>
            <person name="Cheng J.X."/>
            <person name="Dai P.F."/>
            <person name="Guo W.B."/>
            <person name="Han X.H."/>
            <person name="Huang E.J."/>
            <person name="Li L.F."/>
            <person name="Wei W."/>
            <person name="Gao Y.C."/>
            <person name="Liu J.Z."/>
            <person name="Shao H.Z."/>
            <person name="Wang X."/>
            <person name="Wang C.C."/>
            <person name="Yang T.C."/>
            <person name="Huo Q.B."/>
            <person name="Li W."/>
            <person name="Chen H.Y."/>
            <person name="Chen S.E."/>
            <person name="Zhou L.G."/>
            <person name="Ni X.B."/>
            <person name="Tian J.H."/>
            <person name="Sheng Y."/>
            <person name="Liu T."/>
            <person name="Pan Y.S."/>
            <person name="Xia L.Y."/>
            <person name="Li J."/>
            <person name="Zhao F."/>
            <person name="Cao W.C."/>
        </authorList>
    </citation>
    <scope>NUCLEOTIDE SEQUENCE [LARGE SCALE GENOMIC DNA]</scope>
    <source>
        <strain evidence="1">Iper-2018</strain>
    </source>
</reference>
<dbReference type="Proteomes" id="UP000805193">
    <property type="component" value="Unassembled WGS sequence"/>
</dbReference>
<evidence type="ECO:0000313" key="1">
    <source>
        <dbReference type="EMBL" id="KAG0410613.1"/>
    </source>
</evidence>